<evidence type="ECO:0000259" key="1">
    <source>
        <dbReference type="Pfam" id="PF09565"/>
    </source>
</evidence>
<sequence length="357" mass="40786">MFYSNKLEEVIFNFDDTLSEEPDELIIISGYLGPNPVRRLADLPYNTFVIGGMYNNGINRNLLSALNEAKDNNPKMKLKFSNVEIHSKLYVWRKNKNILSALIGSANFSSNGLHSNLREILAQANRGTFPQMEEYIKRITSNLVDEPPITKKNQVKDLSTSTITEIENLDLLYTFELPLYSENKSGIKRIYPKSGVNWGRSSGNVAPGDAYIRITKDIIRDHPTVFKPYDPNYKNKHNNKKKQSEPIEIIWDDGFTMEASLEGSQDGKDGKKYPKHLTSYSIKRPQLEDGTQISAKSILGRYLRSRMGIKDLNYEITYEDLISYGRDTITLSFIEEGLFYCDFSVSTEKEDKKASLI</sequence>
<keyword evidence="3" id="KW-0540">Nuclease</keyword>
<name>A0ABP3GUW5_9LACT</name>
<dbReference type="CDD" id="cd09117">
    <property type="entry name" value="PLDc_Bfil_DEXD_like"/>
    <property type="match status" value="1"/>
</dbReference>
<protein>
    <submittedName>
        <fullName evidence="3">NgoFVII family restriction endonuclease</fullName>
    </submittedName>
</protein>
<dbReference type="Gene3D" id="3.30.870.10">
    <property type="entry name" value="Endonuclease Chain A"/>
    <property type="match status" value="1"/>
</dbReference>
<dbReference type="InterPro" id="IPR019065">
    <property type="entry name" value="RE_NgoFVII_N"/>
</dbReference>
<dbReference type="InterPro" id="IPR048923">
    <property type="entry name" value="RE_NgoFVII_C"/>
</dbReference>
<evidence type="ECO:0000259" key="2">
    <source>
        <dbReference type="Pfam" id="PF20731"/>
    </source>
</evidence>
<dbReference type="GO" id="GO:0004519">
    <property type="term" value="F:endonuclease activity"/>
    <property type="evidence" value="ECO:0007669"/>
    <property type="project" value="UniProtKB-KW"/>
</dbReference>
<evidence type="ECO:0000313" key="3">
    <source>
        <dbReference type="EMBL" id="GAA0355455.1"/>
    </source>
</evidence>
<keyword evidence="3" id="KW-0255">Endonuclease</keyword>
<dbReference type="RefSeq" id="WP_343753789.1">
    <property type="nucleotide sequence ID" value="NZ_BAAACW010000036.1"/>
</dbReference>
<reference evidence="4" key="1">
    <citation type="journal article" date="2019" name="Int. J. Syst. Evol. Microbiol.">
        <title>The Global Catalogue of Microorganisms (GCM) 10K type strain sequencing project: providing services to taxonomists for standard genome sequencing and annotation.</title>
        <authorList>
            <consortium name="The Broad Institute Genomics Platform"/>
            <consortium name="The Broad Institute Genome Sequencing Center for Infectious Disease"/>
            <person name="Wu L."/>
            <person name="Ma J."/>
        </authorList>
    </citation>
    <scope>NUCLEOTIDE SEQUENCE [LARGE SCALE GENOMIC DNA]</scope>
    <source>
        <strain evidence="4">JCM 12662</strain>
    </source>
</reference>
<proteinExistence type="predicted"/>
<keyword evidence="4" id="KW-1185">Reference proteome</keyword>
<feature type="domain" description="Restriction endonuclease type II NgoFVII C-terminal B3-like DNA-binding" evidence="2">
    <location>
        <begin position="189"/>
        <end position="334"/>
    </location>
</feature>
<keyword evidence="3" id="KW-0378">Hydrolase</keyword>
<dbReference type="EMBL" id="BAAACW010000036">
    <property type="protein sequence ID" value="GAA0355455.1"/>
    <property type="molecule type" value="Genomic_DNA"/>
</dbReference>
<gene>
    <name evidence="3" type="ORF">GCM10008932_05580</name>
</gene>
<dbReference type="Pfam" id="PF09565">
    <property type="entry name" value="RE_NgoFVII"/>
    <property type="match status" value="1"/>
</dbReference>
<accession>A0ABP3GUW5</accession>
<organism evidence="3 4">
    <name type="scientific">Alkalibacterium iburiense</name>
    <dbReference type="NCBI Taxonomy" id="290589"/>
    <lineage>
        <taxon>Bacteria</taxon>
        <taxon>Bacillati</taxon>
        <taxon>Bacillota</taxon>
        <taxon>Bacilli</taxon>
        <taxon>Lactobacillales</taxon>
        <taxon>Carnobacteriaceae</taxon>
        <taxon>Alkalibacterium</taxon>
    </lineage>
</organism>
<feature type="domain" description="Restriction endonuclease type II NgoFVII N-terminal" evidence="1">
    <location>
        <begin position="6"/>
        <end position="143"/>
    </location>
</feature>
<dbReference type="Pfam" id="PF20731">
    <property type="entry name" value="RE_NgoFVII_C"/>
    <property type="match status" value="1"/>
</dbReference>
<dbReference type="Proteomes" id="UP001501166">
    <property type="component" value="Unassembled WGS sequence"/>
</dbReference>
<evidence type="ECO:0000313" key="4">
    <source>
        <dbReference type="Proteomes" id="UP001501166"/>
    </source>
</evidence>
<comment type="caution">
    <text evidence="3">The sequence shown here is derived from an EMBL/GenBank/DDBJ whole genome shotgun (WGS) entry which is preliminary data.</text>
</comment>